<dbReference type="AlphaFoldDB" id="A0A8J3AQF8"/>
<keyword evidence="2" id="KW-1185">Reference proteome</keyword>
<evidence type="ECO:0000313" key="1">
    <source>
        <dbReference type="EMBL" id="GGI17879.1"/>
    </source>
</evidence>
<dbReference type="Proteomes" id="UP000626244">
    <property type="component" value="Unassembled WGS sequence"/>
</dbReference>
<evidence type="ECO:0000313" key="2">
    <source>
        <dbReference type="Proteomes" id="UP000626244"/>
    </source>
</evidence>
<protein>
    <submittedName>
        <fullName evidence="1">Uncharacterized protein</fullName>
    </submittedName>
</protein>
<name>A0A8J3AQF8_9BACI</name>
<organism evidence="1 2">
    <name type="scientific">Gottfriedia solisilvae</name>
    <dbReference type="NCBI Taxonomy" id="1516104"/>
    <lineage>
        <taxon>Bacteria</taxon>
        <taxon>Bacillati</taxon>
        <taxon>Bacillota</taxon>
        <taxon>Bacilli</taxon>
        <taxon>Bacillales</taxon>
        <taxon>Bacillaceae</taxon>
        <taxon>Gottfriedia</taxon>
    </lineage>
</organism>
<proteinExistence type="predicted"/>
<dbReference type="EMBL" id="BMHB01000004">
    <property type="protein sequence ID" value="GGI17879.1"/>
    <property type="molecule type" value="Genomic_DNA"/>
</dbReference>
<comment type="caution">
    <text evidence="1">The sequence shown here is derived from an EMBL/GenBank/DDBJ whole genome shotgun (WGS) entry which is preliminary data.</text>
</comment>
<sequence length="103" mass="12102">MIKNFNKLVECYLGEVLSKNGFSLSLHTVEGNIYYEKRINGFRYEICLSILSRNTLTLSCYMPFKCDDIYTEGVWRVLDCRNRNELIELMQQEVAEFINQASN</sequence>
<accession>A0A8J3AQF8</accession>
<reference evidence="2" key="1">
    <citation type="journal article" date="2019" name="Int. J. Syst. Evol. Microbiol.">
        <title>The Global Catalogue of Microorganisms (GCM) 10K type strain sequencing project: providing services to taxonomists for standard genome sequencing and annotation.</title>
        <authorList>
            <consortium name="The Broad Institute Genomics Platform"/>
            <consortium name="The Broad Institute Genome Sequencing Center for Infectious Disease"/>
            <person name="Wu L."/>
            <person name="Ma J."/>
        </authorList>
    </citation>
    <scope>NUCLEOTIDE SEQUENCE [LARGE SCALE GENOMIC DNA]</scope>
    <source>
        <strain evidence="2">CGMCC 1.14993</strain>
    </source>
</reference>
<gene>
    <name evidence="1" type="ORF">GCM10007380_40140</name>
</gene>